<dbReference type="Gene3D" id="1.10.1660.10">
    <property type="match status" value="1"/>
</dbReference>
<comment type="caution">
    <text evidence="2">The sequence shown here is derived from an EMBL/GenBank/DDBJ whole genome shotgun (WGS) entry which is preliminary data.</text>
</comment>
<dbReference type="AlphaFoldDB" id="A0A848DEG4"/>
<dbReference type="Gene3D" id="1.10.490.50">
    <property type="entry name" value="Antibiotic binding domain of TipA-like multidrug resistance regulators"/>
    <property type="match status" value="1"/>
</dbReference>
<name>A0A848DEG4_9PSEU</name>
<accession>A0A848DEG4</accession>
<keyword evidence="3" id="KW-1185">Reference proteome</keyword>
<evidence type="ECO:0000259" key="1">
    <source>
        <dbReference type="Pfam" id="PF07739"/>
    </source>
</evidence>
<dbReference type="InterPro" id="IPR036244">
    <property type="entry name" value="TipA-like_antibiotic-bd"/>
</dbReference>
<dbReference type="RefSeq" id="WP_169410584.1">
    <property type="nucleotide sequence ID" value="NZ_JAAXKZ010000011.1"/>
</dbReference>
<evidence type="ECO:0000313" key="2">
    <source>
        <dbReference type="EMBL" id="NMH90974.1"/>
    </source>
</evidence>
<evidence type="ECO:0000313" key="3">
    <source>
        <dbReference type="Proteomes" id="UP000586918"/>
    </source>
</evidence>
<organism evidence="2 3">
    <name type="scientific">Pseudonocardia bannensis</name>
    <dbReference type="NCBI Taxonomy" id="630973"/>
    <lineage>
        <taxon>Bacteria</taxon>
        <taxon>Bacillati</taxon>
        <taxon>Actinomycetota</taxon>
        <taxon>Actinomycetes</taxon>
        <taxon>Pseudonocardiales</taxon>
        <taxon>Pseudonocardiaceae</taxon>
        <taxon>Pseudonocardia</taxon>
    </lineage>
</organism>
<feature type="domain" description="TipAS antibiotic-recognition" evidence="1">
    <location>
        <begin position="60"/>
        <end position="173"/>
    </location>
</feature>
<gene>
    <name evidence="2" type="ORF">HF519_05100</name>
</gene>
<sequence>MLDGHTDEVAALRRHHIRLLTDAERLHRLADTVARTIEEREGGTPMAAEELFDGFANDPYGQEARERWGETAVESQRRAASWDPGTAARIKARGDAVNVKLAAAMRAGTPVDDPTVQEAVAEHHAWVGNFWTPNREAYIGLGDLYVDDPRFSANIDRAGPGLAAYLRDAMTVYAQTELR</sequence>
<protein>
    <recommendedName>
        <fullName evidence="1">TipAS antibiotic-recognition domain-containing protein</fullName>
    </recommendedName>
</protein>
<reference evidence="2 3" key="1">
    <citation type="submission" date="2020-04" db="EMBL/GenBank/DDBJ databases">
        <authorList>
            <person name="Klaysubun C."/>
            <person name="Duangmal K."/>
            <person name="Lipun K."/>
        </authorList>
    </citation>
    <scope>NUCLEOTIDE SEQUENCE [LARGE SCALE GENOMIC DNA]</scope>
    <source>
        <strain evidence="2 3">DSM 45300</strain>
    </source>
</reference>
<dbReference type="Proteomes" id="UP000586918">
    <property type="component" value="Unassembled WGS sequence"/>
</dbReference>
<dbReference type="Pfam" id="PF07739">
    <property type="entry name" value="TipAS"/>
    <property type="match status" value="1"/>
</dbReference>
<dbReference type="EMBL" id="JAAXKZ010000011">
    <property type="protein sequence ID" value="NMH90974.1"/>
    <property type="molecule type" value="Genomic_DNA"/>
</dbReference>
<dbReference type="SUPFAM" id="SSF89082">
    <property type="entry name" value="Antibiotic binding domain of TipA-like multidrug resistance regulators"/>
    <property type="match status" value="1"/>
</dbReference>
<proteinExistence type="predicted"/>
<dbReference type="InterPro" id="IPR012925">
    <property type="entry name" value="TipAS_dom"/>
</dbReference>